<comment type="caution">
    <text evidence="2">The sequence shown here is derived from an EMBL/GenBank/DDBJ whole genome shotgun (WGS) entry which is preliminary data.</text>
</comment>
<evidence type="ECO:0000313" key="3">
    <source>
        <dbReference type="Proteomes" id="UP001161017"/>
    </source>
</evidence>
<feature type="compositionally biased region" description="Polar residues" evidence="1">
    <location>
        <begin position="241"/>
        <end position="258"/>
    </location>
</feature>
<feature type="compositionally biased region" description="Basic and acidic residues" evidence="1">
    <location>
        <begin position="150"/>
        <end position="161"/>
    </location>
</feature>
<feature type="compositionally biased region" description="Basic and acidic residues" evidence="1">
    <location>
        <begin position="499"/>
        <end position="513"/>
    </location>
</feature>
<feature type="compositionally biased region" description="Polar residues" evidence="1">
    <location>
        <begin position="86"/>
        <end position="96"/>
    </location>
</feature>
<dbReference type="EMBL" id="JAPUFD010000003">
    <property type="protein sequence ID" value="MDI1486452.1"/>
    <property type="molecule type" value="Genomic_DNA"/>
</dbReference>
<evidence type="ECO:0000313" key="2">
    <source>
        <dbReference type="EMBL" id="MDI1486452.1"/>
    </source>
</evidence>
<proteinExistence type="predicted"/>
<gene>
    <name evidence="2" type="ORF">OHK93_005680</name>
</gene>
<feature type="compositionally biased region" description="Polar residues" evidence="1">
    <location>
        <begin position="451"/>
        <end position="465"/>
    </location>
</feature>
<feature type="region of interest" description="Disordered" evidence="1">
    <location>
        <begin position="1"/>
        <end position="181"/>
    </location>
</feature>
<organism evidence="2 3">
    <name type="scientific">Ramalina farinacea</name>
    <dbReference type="NCBI Taxonomy" id="258253"/>
    <lineage>
        <taxon>Eukaryota</taxon>
        <taxon>Fungi</taxon>
        <taxon>Dikarya</taxon>
        <taxon>Ascomycota</taxon>
        <taxon>Pezizomycotina</taxon>
        <taxon>Lecanoromycetes</taxon>
        <taxon>OSLEUM clade</taxon>
        <taxon>Lecanoromycetidae</taxon>
        <taxon>Lecanorales</taxon>
        <taxon>Lecanorineae</taxon>
        <taxon>Ramalinaceae</taxon>
        <taxon>Ramalina</taxon>
    </lineage>
</organism>
<feature type="compositionally biased region" description="Basic residues" evidence="1">
    <location>
        <begin position="40"/>
        <end position="49"/>
    </location>
</feature>
<feature type="compositionally biased region" description="Basic and acidic residues" evidence="1">
    <location>
        <begin position="440"/>
        <end position="449"/>
    </location>
</feature>
<dbReference type="Proteomes" id="UP001161017">
    <property type="component" value="Unassembled WGS sequence"/>
</dbReference>
<feature type="compositionally biased region" description="Basic and acidic residues" evidence="1">
    <location>
        <begin position="472"/>
        <end position="481"/>
    </location>
</feature>
<feature type="compositionally biased region" description="Basic and acidic residues" evidence="1">
    <location>
        <begin position="73"/>
        <end position="84"/>
    </location>
</feature>
<accession>A0AA43TW49</accession>
<name>A0AA43TW49_9LECA</name>
<sequence>MPSAKKAPPERSRTEPTAVSTEKGGPTLARRSSQRESQKRPRSTSRKLSKSNVPSSRNPEKVESVPPVPALPEQRRAELNEKRGLNRSNQMATNPPSDRGDIPSYYFQNPMSNSSLQPEKFTVIREPPTLQNKRSANDRGLLRRMSSKKKATDHAREREIKAMSSPIPIPKRPKSYQTDMLARDSVKVPGALNRNLERPLSDVSLPLAESVASPSQMSLSSPHNAPKVSAFNALSPRPTIKYSTNPRSPATSLVPSRTSTRKDKQAMILEADEPLEKSRKRIDDLADDMDSGSLRELMERDRRRLDKRRKSENERLQRRLQRKADKQRQEEQAAAGTATAPSEDRGLAGLGIESPTIAAGSLHASTKAEETEAPDSWFRDPPRENVESENPFRDPLVGASTSHLEEATPTEERDEPVFGTAKAVRLSSASMSPPASPTRRPLESKHVHEPSNLSQFSEVPSTSTPDIPENDLYDHRQERETGGLSTSWKSIFRRSNTRTKRESADRGRLDRGRGTPSEFSNTSRESVARQMPPSSYPRGPRVRSDTPIRSQSIFKEDLPETSVSPPGSRQQSPEAAPSQLPGIPGSRGTDIVASSPEMPLSEIHPAYREEVALSRQASIRAKSPEEPQSATLSESLASVDAEGSWLTGRPVKRISTPQPLRDSQRIEDPDDSDDAGPGTPPAEKYMGSLTPARSVRSVRSVRGEQADEGPSPPIPQRRRPYMSPASGPEGESDEETPSIHPVPLAAQDEGTTWHGAVGKHPTIVRQGPGPRMKSREGLLNDFQAAETARPDSPESSPSESSPVSPEGPLIQRATSVDFGKGHARHISAGSARLLNLPPRNSSEMKRLSSGSVVSGERSPLAQSPRLPETHDDDVD</sequence>
<reference evidence="2" key="1">
    <citation type="journal article" date="2023" name="Genome Biol. Evol.">
        <title>First Whole Genome Sequence and Flow Cytometry Genome Size Data for the Lichen-Forming Fungus Ramalina farinacea (Ascomycota).</title>
        <authorList>
            <person name="Llewellyn T."/>
            <person name="Mian S."/>
            <person name="Hill R."/>
            <person name="Leitch I.J."/>
            <person name="Gaya E."/>
        </authorList>
    </citation>
    <scope>NUCLEOTIDE SEQUENCE</scope>
    <source>
        <strain evidence="2">LIQ254RAFAR</strain>
    </source>
</reference>
<feature type="compositionally biased region" description="Basic and acidic residues" evidence="1">
    <location>
        <begin position="274"/>
        <end position="284"/>
    </location>
</feature>
<feature type="compositionally biased region" description="Basic and acidic residues" evidence="1">
    <location>
        <begin position="296"/>
        <end position="331"/>
    </location>
</feature>
<protein>
    <submittedName>
        <fullName evidence="2">Uncharacterized protein</fullName>
    </submittedName>
</protein>
<feature type="compositionally biased region" description="Polar residues" evidence="1">
    <location>
        <begin position="626"/>
        <end position="636"/>
    </location>
</feature>
<feature type="compositionally biased region" description="Basic and acidic residues" evidence="1">
    <location>
        <begin position="377"/>
        <end position="392"/>
    </location>
</feature>
<evidence type="ECO:0000256" key="1">
    <source>
        <dbReference type="SAM" id="MobiDB-lite"/>
    </source>
</evidence>
<dbReference type="AlphaFoldDB" id="A0AA43TW49"/>
<feature type="compositionally biased region" description="Polar residues" evidence="1">
    <location>
        <begin position="561"/>
        <end position="573"/>
    </location>
</feature>
<keyword evidence="3" id="KW-1185">Reference proteome</keyword>
<feature type="compositionally biased region" description="Polar residues" evidence="1">
    <location>
        <begin position="106"/>
        <end position="117"/>
    </location>
</feature>
<feature type="region of interest" description="Disordered" evidence="1">
    <location>
        <begin position="237"/>
        <end position="875"/>
    </location>
</feature>
<feature type="compositionally biased region" description="Low complexity" evidence="1">
    <location>
        <begin position="793"/>
        <end position="808"/>
    </location>
</feature>